<evidence type="ECO:0000256" key="1">
    <source>
        <dbReference type="SAM" id="Phobius"/>
    </source>
</evidence>
<dbReference type="EMBL" id="JAXQNO010000014">
    <property type="protein sequence ID" value="KAK4784003.1"/>
    <property type="molecule type" value="Genomic_DNA"/>
</dbReference>
<keyword evidence="1" id="KW-0472">Membrane</keyword>
<accession>A0AAN7LA35</accession>
<dbReference type="PANTHER" id="PTHR16166:SF130">
    <property type="entry name" value="PROTEIN SORTING-ASSOCIATED PROTEIN, PUTATIVE (DUF1162)-RELATED"/>
    <property type="match status" value="1"/>
</dbReference>
<evidence type="ECO:0000259" key="2">
    <source>
        <dbReference type="Pfam" id="PF25036"/>
    </source>
</evidence>
<protein>
    <recommendedName>
        <fullName evidence="2">Vacuolar protein sorting-associated protein 13 VPS13 adaptor binding domain-containing protein</fullName>
    </recommendedName>
</protein>
<sequence>MFDDGMTWMSEVKELNIFSEHLEQGCLLRDLMATSMTQIGNSSFLMNFNNFKIGFKRNDQITNILSCKDLLSYTKLNDLHVADLILKVPQLTISSSPEDVAVALLCQKILARKVHQHRNGRLLWYIAARKIRSMASAPRVTLYRSITNVILWLRYLHSYEGLLSLVGYPSSQKLKRSAFRVFEDKTFLGMVKHQLKVISDMEKELQPEAIVYARRIARYRISQEIYVKVISECRFTNHIKILGRIFALSICFIGAVLMYILSLDFLRILPLQKQETDGPSYGLSLESHLESKFILNVETVIITVSLKSKVNPSSSDNMELRSRVYPDVLFQVEIGALSLKYIDAIFEQSLLLLLESFSISSSVIRTGTSRGSSSKSTAHHVRGYQYGNFTSLNKIIWTETLVNYLSATTDDHEDDNPDAFGSKSYLQKFLGEIWKTWKDTCHKSEESDTSLMNNCFIIFEFKSYLTCGPGSSTPGFLKCNLMVGKLNLSLGCSSTESIALLVREMNHAFCCSGHIDNFRSTHSEASYQSDSSWNSEYISCFGDIKETLLDTLPEKHIELGAFIAGPHLQISFPNDGLIIGKTTNYPQSYDFQLIVELHDIKIALWPTLESTPDDLTKSNKKRDSEPDNFMLEEHFKLDTAPGSDEKYTSQMLVLLSMYLRAGGLIAYMENLRMKQKLQIFALRPLTFQLSSFRKYTHSLGKATVALSANFYGIASGFAGQIFKDNIHILFQAALNLLSETIHYLETVPIGIVSLHESVLEYLDHADLNNVENTVEGSSFLDTATFFIIKGKLILGQMDITFWESKTSNSLGPLNTIFNAIRIGEHSMLDYGIGTTITEGSAELFFEDRKLEVLLDLSKVQLTIFGYGNKTRTTYYSPSETLELRSLHNLYETSFSNLTVALCWGSPRQGTVSSEVEGGLPINNLINEIENSSQRSSELNTSLDAMTSSLSQWLLINISVGEISLVQNSVKDVLHGAHEMNKLILSLSVGRKFQIISLEIQGGLIMIEMTSLAAFLGLYVSYIQRVQDLLHSIQSSYTSSGKTESASSMMTVDGSDQDVVQEVANSPDRNGLEQMKAFTLKMSQFSLVFAAEEKSGLVREIMQEVDINLNFEVVNRRKRFLFDLLCLSVSSQVLHANDNHEVHVPYFSSPTSRGSSPSNSSGNLVVTHAQQETTDIIDNKSFLRDAPEDSSTIEVISTVDKKFILKHCRAFVHAYTVDNGPPGFAGALVGGGSVSGMDITISLSEIEMILLAVGSISRFSSMGTTNESLPRKLSNHHDIVYSHEEMIPNGSIIAIQDIEQHMYLAVDDRRDKYSLVGVIHYSLVGKRALFKVNYQNEGRLWSSNQWFSLISLHAKDESGQPYRLNYRRGSGFVEVSSNCDSRSSLFRAISCKHENIKGDFGWEAYGQLVKGTFYLLNKRSDCAVAFVNGIPEFVHKPGNPFKLKVFQEIDLSSYSTSPISRPNEASSRVNLLQEDEHISEEISGKGRYFPIVDVKVEKMSLTIVQELLDEEEMFPLLQINIDNIQLAVQILYAKFRIFCTMTTWLDFFDSQGNSWRHLVNPVELYSFYRTRFPVNDTNMVKHGAPLYFYFRTKELDISLSEISLDILLFIIGKLDIAGPFSVRNTRIFPNHCKVENQSGANLLCHFYGNRNLKIAHGESVHLQLKHSVLADQSSDAPPAISIQLGFPGRYTTSPIHLSFLETQTFAWRTRILSLDDAKTYPGPVLVVDIGRKAEDGFSIVVSPLIRVHNETDLSMELRFQRPLQEKDEFALAVLKKGETLDDSMAIFGATSLSGGLKKAIMSITLGNFLFSFRPEIPEGFLNDSSSISVEWSDEIRGGKAVRFSGVLNQLSYRFRRFLSNESIKSSFSTASCTVNYDNSSMSILHFFIQNCTREVPIRLPDNANEQTPVALQEQQEIFLYPTVRVSNFIQSEINVLLTDSGQVTVNCCHSIGKQATISSGSAVNFYANPALIYFHVTLTAFNSSCKPLNSSNWMKNLSKSGKEISFLDMDLEFDGGKYFASLRLSRGQSGILEASVFTPYALKNKSGFPLYIYSANNKPPSRDEMRKLLDNISPDMGIYLPPDRTASWFVKSTKLRVHLLKDNIFEAKLDLNSLSGLSDARLEMDKGTKNKCFTKLGVAVSPAYSEIPVQLVTLVPRYVVVNNSGTDIMVRQCYLEDDMEGTVTIRTGEKVVLMLRDTVNRSEFSLFENFIRKHRNSNDDAVIFVQFQLGDSDFGWSGPVCVASLGRFFLKFRKQQPNQRTAISQKAAEFASVYVVQEGSSLVMHFHKPPSVKLPYRIENYLHDAIITYYQKDSSELEVLQPDSCDDYVWDDFTLPHKLVLHISDIHQLREINLDKVREWKPFFKFRRYEGLSSHFLSDKKLQNDQSKFGGLKELMKVGYEVYADGPTRVLRISEISDRQNVDKMFHSNGKIRLRIPYLAIHMIELKKVDETEPSGDSQILVSRFSHISMDILSADHEKYSQISVQSLNVMPRWTGAPFAAMLRRHHLHDDYPNDCIMQSVIILESTSSSVRQVKYLSIIIQPVDLNLDEESLMKLVPFWRSSLSDSNTPSQQYYFDHFEIHPIKIFANFLPGDSYLNYSSAQETLRSFIHSVVKIPPMRNMVVELNGVLVTHALVTIRELSIRCAKHYTWYAMRAIYIARGSPLLPPGFASIFDDLASSSLDVFFDPSHGLMKLPGITVGTFKLLSKSIGGKGFSGTKRYFGDIGKTLRSAGSNVLFAAVTEVSDSVLKGAETSGFDGMVRGFRQGILKLAMEPSFLGSALLEGGPDRVIKLDGSPGVDELYIEGYLQAMLDTIYKQEYLRVRVIDNQVILKNLPPNSSLIEEIMDRVREFLVSKALLKGDTSTSSRPLRHLRGESEWRIGPTLMTLCEHLFVSFAIQMLRKNATKAAGRIRWKREPADQNIRKDNDSAAPSGEEQQPRVRFIWKWGIGQFVFSGLLAYVDGRLCRCIPNPIARRIVSGFVLSFLDKNDDK</sequence>
<dbReference type="InterPro" id="IPR009543">
    <property type="entry name" value="VPS13_VAB"/>
</dbReference>
<name>A0AAN7LA35_TRANT</name>
<keyword evidence="4" id="KW-1185">Reference proteome</keyword>
<dbReference type="GO" id="GO:0045053">
    <property type="term" value="P:protein retention in Golgi apparatus"/>
    <property type="evidence" value="ECO:0007669"/>
    <property type="project" value="TreeGrafter"/>
</dbReference>
<dbReference type="PANTHER" id="PTHR16166">
    <property type="entry name" value="VACUOLAR PROTEIN SORTING-ASSOCIATED PROTEIN VPS13"/>
    <property type="match status" value="1"/>
</dbReference>
<comment type="caution">
    <text evidence="3">The sequence shown here is derived from an EMBL/GenBank/DDBJ whole genome shotgun (WGS) entry which is preliminary data.</text>
</comment>
<dbReference type="Pfam" id="PF25036">
    <property type="entry name" value="VPS13_VAB"/>
    <property type="match status" value="1"/>
</dbReference>
<feature type="transmembrane region" description="Helical" evidence="1">
    <location>
        <begin position="241"/>
        <end position="261"/>
    </location>
</feature>
<evidence type="ECO:0000313" key="4">
    <source>
        <dbReference type="Proteomes" id="UP001346149"/>
    </source>
</evidence>
<dbReference type="Proteomes" id="UP001346149">
    <property type="component" value="Unassembled WGS sequence"/>
</dbReference>
<gene>
    <name evidence="3" type="ORF">SAY86_018371</name>
</gene>
<proteinExistence type="predicted"/>
<reference evidence="3 4" key="1">
    <citation type="journal article" date="2023" name="Hortic Res">
        <title>Pangenome of water caltrop reveals structural variations and asymmetric subgenome divergence after allopolyploidization.</title>
        <authorList>
            <person name="Zhang X."/>
            <person name="Chen Y."/>
            <person name="Wang L."/>
            <person name="Yuan Y."/>
            <person name="Fang M."/>
            <person name="Shi L."/>
            <person name="Lu R."/>
            <person name="Comes H.P."/>
            <person name="Ma Y."/>
            <person name="Chen Y."/>
            <person name="Huang G."/>
            <person name="Zhou Y."/>
            <person name="Zheng Z."/>
            <person name="Qiu Y."/>
        </authorList>
    </citation>
    <scope>NUCLEOTIDE SEQUENCE [LARGE SCALE GENOMIC DNA]</scope>
    <source>
        <tissue evidence="3">Mature leaves and different stages of flower and fruit</tissue>
    </source>
</reference>
<organism evidence="3 4">
    <name type="scientific">Trapa natans</name>
    <name type="common">Water chestnut</name>
    <dbReference type="NCBI Taxonomy" id="22666"/>
    <lineage>
        <taxon>Eukaryota</taxon>
        <taxon>Viridiplantae</taxon>
        <taxon>Streptophyta</taxon>
        <taxon>Embryophyta</taxon>
        <taxon>Tracheophyta</taxon>
        <taxon>Spermatophyta</taxon>
        <taxon>Magnoliopsida</taxon>
        <taxon>eudicotyledons</taxon>
        <taxon>Gunneridae</taxon>
        <taxon>Pentapetalae</taxon>
        <taxon>rosids</taxon>
        <taxon>malvids</taxon>
        <taxon>Myrtales</taxon>
        <taxon>Lythraceae</taxon>
        <taxon>Trapa</taxon>
    </lineage>
</organism>
<keyword evidence="1" id="KW-0812">Transmembrane</keyword>
<keyword evidence="1" id="KW-1133">Transmembrane helix</keyword>
<evidence type="ECO:0000313" key="3">
    <source>
        <dbReference type="EMBL" id="KAK4784003.1"/>
    </source>
</evidence>
<dbReference type="GO" id="GO:0006623">
    <property type="term" value="P:protein targeting to vacuole"/>
    <property type="evidence" value="ECO:0007669"/>
    <property type="project" value="TreeGrafter"/>
</dbReference>
<dbReference type="InterPro" id="IPR026847">
    <property type="entry name" value="VPS13"/>
</dbReference>
<feature type="domain" description="Vacuolar protein sorting-associated protein 13 VPS13 adaptor binding" evidence="2">
    <location>
        <begin position="1912"/>
        <end position="2331"/>
    </location>
</feature>